<feature type="transmembrane region" description="Helical" evidence="10">
    <location>
        <begin position="300"/>
        <end position="319"/>
    </location>
</feature>
<evidence type="ECO:0000313" key="13">
    <source>
        <dbReference type="Proteomes" id="UP000290624"/>
    </source>
</evidence>
<accession>A0A4Q2EI88</accession>
<dbReference type="Pfam" id="PF00999">
    <property type="entry name" value="Na_H_Exchanger"/>
    <property type="match status" value="1"/>
</dbReference>
<keyword evidence="13" id="KW-1185">Reference proteome</keyword>
<dbReference type="GO" id="GO:0015386">
    <property type="term" value="F:potassium:proton antiporter activity"/>
    <property type="evidence" value="ECO:0007669"/>
    <property type="project" value="TreeGrafter"/>
</dbReference>
<evidence type="ECO:0000256" key="1">
    <source>
        <dbReference type="ARBA" id="ARBA00004651"/>
    </source>
</evidence>
<dbReference type="InterPro" id="IPR013083">
    <property type="entry name" value="Znf_RING/FYVE/PHD"/>
</dbReference>
<dbReference type="GO" id="GO:0008270">
    <property type="term" value="F:zinc ion binding"/>
    <property type="evidence" value="ECO:0007669"/>
    <property type="project" value="InterPro"/>
</dbReference>
<dbReference type="SUPFAM" id="SSF57850">
    <property type="entry name" value="RING/U-box"/>
    <property type="match status" value="1"/>
</dbReference>
<feature type="transmembrane region" description="Helical" evidence="10">
    <location>
        <begin position="83"/>
        <end position="106"/>
    </location>
</feature>
<dbReference type="NCBIfam" id="TIGR00831">
    <property type="entry name" value="a_cpa1"/>
    <property type="match status" value="1"/>
</dbReference>
<dbReference type="InterPro" id="IPR006153">
    <property type="entry name" value="Cation/H_exchanger_TM"/>
</dbReference>
<keyword evidence="6 10" id="KW-0915">Sodium</keyword>
<dbReference type="PROSITE" id="PS50271">
    <property type="entry name" value="ZF_UBP"/>
    <property type="match status" value="1"/>
</dbReference>
<comment type="subcellular location">
    <subcellularLocation>
        <location evidence="1 10">Cell membrane</location>
        <topology evidence="1 10">Multi-pass membrane protein</topology>
    </subcellularLocation>
</comment>
<dbReference type="InterPro" id="IPR004705">
    <property type="entry name" value="Cation/H_exchanger_CPA1_bac"/>
</dbReference>
<evidence type="ECO:0000256" key="9">
    <source>
        <dbReference type="ARBA" id="ARBA00023201"/>
    </source>
</evidence>
<dbReference type="OrthoDB" id="57886at2"/>
<keyword evidence="9 10" id="KW-0739">Sodium transport</keyword>
<dbReference type="RefSeq" id="WP_129457947.1">
    <property type="nucleotide sequence ID" value="NZ_PPCV01000002.1"/>
</dbReference>
<protein>
    <submittedName>
        <fullName evidence="12">Na+/H+ antiporter</fullName>
    </submittedName>
</protein>
<evidence type="ECO:0000256" key="4">
    <source>
        <dbReference type="ARBA" id="ARBA00022692"/>
    </source>
</evidence>
<keyword evidence="4 10" id="KW-0812">Transmembrane</keyword>
<evidence type="ECO:0000256" key="6">
    <source>
        <dbReference type="ARBA" id="ARBA00023053"/>
    </source>
</evidence>
<evidence type="ECO:0000256" key="5">
    <source>
        <dbReference type="ARBA" id="ARBA00022989"/>
    </source>
</evidence>
<dbReference type="GO" id="GO:0051453">
    <property type="term" value="P:regulation of intracellular pH"/>
    <property type="evidence" value="ECO:0007669"/>
    <property type="project" value="TreeGrafter"/>
</dbReference>
<feature type="transmembrane region" description="Helical" evidence="10">
    <location>
        <begin position="267"/>
        <end position="288"/>
    </location>
</feature>
<evidence type="ECO:0000256" key="8">
    <source>
        <dbReference type="ARBA" id="ARBA00023136"/>
    </source>
</evidence>
<reference evidence="12 13" key="1">
    <citation type="submission" date="2018-01" db="EMBL/GenBank/DDBJ databases">
        <title>Lactibacter flavus gen. nov., sp. nov., a novel bacterium of the family Propionibacteriaceae isolated from raw milk and dairy products.</title>
        <authorList>
            <person name="Wenning M."/>
            <person name="Breitenwieser F."/>
            <person name="Huptas C."/>
            <person name="von Neubeck M."/>
            <person name="Busse H.-J."/>
            <person name="Scherer S."/>
        </authorList>
    </citation>
    <scope>NUCLEOTIDE SEQUENCE [LARGE SCALE GENOMIC DNA]</scope>
    <source>
        <strain evidence="12 13">VG341</strain>
    </source>
</reference>
<evidence type="ECO:0000259" key="11">
    <source>
        <dbReference type="PROSITE" id="PS50271"/>
    </source>
</evidence>
<dbReference type="Pfam" id="PF02148">
    <property type="entry name" value="zf-UBP"/>
    <property type="match status" value="1"/>
</dbReference>
<evidence type="ECO:0000313" key="12">
    <source>
        <dbReference type="EMBL" id="RXW33049.1"/>
    </source>
</evidence>
<dbReference type="PANTHER" id="PTHR10110:SF86">
    <property type="entry name" value="SODIUM_HYDROGEN EXCHANGER 7"/>
    <property type="match status" value="1"/>
</dbReference>
<gene>
    <name evidence="12" type="ORF">C1706_04110</name>
</gene>
<comment type="caution">
    <text evidence="12">The sequence shown here is derived from an EMBL/GenBank/DDBJ whole genome shotgun (WGS) entry which is preliminary data.</text>
</comment>
<feature type="transmembrane region" description="Helical" evidence="10">
    <location>
        <begin position="181"/>
        <end position="202"/>
    </location>
</feature>
<keyword evidence="7 10" id="KW-0406">Ion transport</keyword>
<dbReference type="Gene3D" id="3.30.40.10">
    <property type="entry name" value="Zinc/RING finger domain, C3HC4 (zinc finger)"/>
    <property type="match status" value="1"/>
</dbReference>
<dbReference type="GO" id="GO:0098719">
    <property type="term" value="P:sodium ion import across plasma membrane"/>
    <property type="evidence" value="ECO:0007669"/>
    <property type="project" value="TreeGrafter"/>
</dbReference>
<keyword evidence="10" id="KW-0050">Antiport</keyword>
<evidence type="ECO:0000256" key="3">
    <source>
        <dbReference type="ARBA" id="ARBA00022475"/>
    </source>
</evidence>
<dbReference type="Gene3D" id="6.10.140.1330">
    <property type="match status" value="1"/>
</dbReference>
<comment type="caution">
    <text evidence="10">Lacks conserved residue(s) required for the propagation of feature annotation.</text>
</comment>
<feature type="transmembrane region" description="Helical" evidence="10">
    <location>
        <begin position="54"/>
        <end position="77"/>
    </location>
</feature>
<evidence type="ECO:0000256" key="7">
    <source>
        <dbReference type="ARBA" id="ARBA00023065"/>
    </source>
</evidence>
<comment type="similarity">
    <text evidence="10">Belongs to the monovalent cation:proton antiporter 1 (CPA1) transporter (TC 2.A.36) family.</text>
</comment>
<comment type="function">
    <text evidence="10">Na(+)/H(+) antiporter that extrudes sodium in exchange for external protons.</text>
</comment>
<feature type="domain" description="UBP-type" evidence="11">
    <location>
        <begin position="533"/>
        <end position="616"/>
    </location>
</feature>
<sequence>MDIALILVGIAVVVLAAEAVSERLNVPPPLLLIVVGAVASYLPFLPQIHLEPEIVLLGLLPPLLYTAALQTSLVDFAANRRPIILLSVGLVVVTTFAVGAVVNWLIPDLGWAAALAIGAVVAPPDAVAATAIGRRIGLPRRVVTVLEGESLLNDASALVALRTAIAALAGAVTLGQISFHFLLAAGGGTLAGFVMFVIVARLRRRITNPVIDTTISLITPYAAYMLAEAVHASGVIAVVVAGLLLAHKAPVIQTAPSRIAERTTWNAISFLLENTVFLLIGLQTNWIIHDVLASHLPLGWIVLVCGSVLATVIVVRLVWVFAMRVPLMLNHRKNAGGGAAALLVGWAGMRGVVTLAAAFILPSDVPYREVLLLIALTVVAGTLFLQGLTLPWVTRHLDIEAPDPASDALTRAVVLQEAGRAGLELLDTLDIDDPHHVVDMIRTRINERSFAAWERLGTNGDHQSPSEMYGYIRRTMLTAEREKVLDIRKTGTVPGDIIAEVLNMLDVEESMIDTHTERVEAIRTAGLRIAQPQSCADLDRYPAIEDAEADVCPACIADGTDWVALRRCLECGHVGCCDSSPGRHATAHFRDSHHPVMQSAEPGEAWRWCYVHHTTG</sequence>
<feature type="transmembrane region" description="Helical" evidence="10">
    <location>
        <begin position="222"/>
        <end position="246"/>
    </location>
</feature>
<name>A0A4Q2EI88_9ACTN</name>
<keyword evidence="5 10" id="KW-1133">Transmembrane helix</keyword>
<feature type="transmembrane region" description="Helical" evidence="10">
    <location>
        <begin position="29"/>
        <end position="45"/>
    </location>
</feature>
<feature type="transmembrane region" description="Helical" evidence="10">
    <location>
        <begin position="340"/>
        <end position="361"/>
    </location>
</feature>
<organism evidence="12 13">
    <name type="scientific">Propioniciclava flava</name>
    <dbReference type="NCBI Taxonomy" id="2072026"/>
    <lineage>
        <taxon>Bacteria</taxon>
        <taxon>Bacillati</taxon>
        <taxon>Actinomycetota</taxon>
        <taxon>Actinomycetes</taxon>
        <taxon>Propionibacteriales</taxon>
        <taxon>Propionibacteriaceae</taxon>
        <taxon>Propioniciclava</taxon>
    </lineage>
</organism>
<proteinExistence type="inferred from homology"/>
<dbReference type="GO" id="GO:0005886">
    <property type="term" value="C:plasma membrane"/>
    <property type="evidence" value="ECO:0007669"/>
    <property type="project" value="UniProtKB-SubCell"/>
</dbReference>
<evidence type="ECO:0000256" key="2">
    <source>
        <dbReference type="ARBA" id="ARBA00022448"/>
    </source>
</evidence>
<dbReference type="InterPro" id="IPR018422">
    <property type="entry name" value="Cation/H_exchanger_CPA1"/>
</dbReference>
<evidence type="ECO:0000256" key="10">
    <source>
        <dbReference type="RuleBase" id="RU366002"/>
    </source>
</evidence>
<keyword evidence="2 10" id="KW-0813">Transport</keyword>
<dbReference type="EMBL" id="PPCV01000002">
    <property type="protein sequence ID" value="RXW33049.1"/>
    <property type="molecule type" value="Genomic_DNA"/>
</dbReference>
<feature type="transmembrane region" description="Helical" evidence="10">
    <location>
        <begin position="367"/>
        <end position="385"/>
    </location>
</feature>
<dbReference type="AlphaFoldDB" id="A0A4Q2EI88"/>
<keyword evidence="8 10" id="KW-0472">Membrane</keyword>
<feature type="transmembrane region" description="Helical" evidence="10">
    <location>
        <begin position="113"/>
        <end position="136"/>
    </location>
</feature>
<keyword evidence="3 10" id="KW-1003">Cell membrane</keyword>
<dbReference type="Proteomes" id="UP000290624">
    <property type="component" value="Unassembled WGS sequence"/>
</dbReference>
<dbReference type="InterPro" id="IPR001607">
    <property type="entry name" value="Znf_UBP"/>
</dbReference>
<dbReference type="GO" id="GO:0015385">
    <property type="term" value="F:sodium:proton antiporter activity"/>
    <property type="evidence" value="ECO:0007669"/>
    <property type="project" value="InterPro"/>
</dbReference>
<dbReference type="PANTHER" id="PTHR10110">
    <property type="entry name" value="SODIUM/HYDROGEN EXCHANGER"/>
    <property type="match status" value="1"/>
</dbReference>